<feature type="transmembrane region" description="Helical" evidence="6">
    <location>
        <begin position="214"/>
        <end position="235"/>
    </location>
</feature>
<comment type="subcellular location">
    <subcellularLocation>
        <location evidence="1">Membrane</location>
        <topology evidence="1">Multi-pass membrane protein</topology>
    </subcellularLocation>
</comment>
<dbReference type="PANTHER" id="PTHR32322:SF2">
    <property type="entry name" value="EAMA DOMAIN-CONTAINING PROTEIN"/>
    <property type="match status" value="1"/>
</dbReference>
<feature type="transmembrane region" description="Helical" evidence="6">
    <location>
        <begin position="95"/>
        <end position="116"/>
    </location>
</feature>
<keyword evidence="9" id="KW-1185">Reference proteome</keyword>
<evidence type="ECO:0000256" key="5">
    <source>
        <dbReference type="ARBA" id="ARBA00023136"/>
    </source>
</evidence>
<feature type="transmembrane region" description="Helical" evidence="6">
    <location>
        <begin position="267"/>
        <end position="287"/>
    </location>
</feature>
<keyword evidence="3 6" id="KW-0812">Transmembrane</keyword>
<sequence length="297" mass="32523">MESKIKTVVPIYVSLVLIWALTPLAIVWSVAEIPKLWSLMLRFCLAAPVIALVLVVLKVRLPLTRTALHSYLAGSFSLVVSQTFTYLATGYLSSGMIALMFGFAPIVAGLIAYLLYRHRLSGIQWLGMAVAIVGLYTNTMADEAARLDTVGLVLMFSAIFTYAISIFWVKHINARIPPIAQASGSIFVSTLISFCFLPFIWAEMPQAMPGARSMMAIGYLVIASSVLGMFCYFNLMQKISATTLSLATVLTPMLAIGFGILLNDEPFKINIVIGTALVITGLLLYFYRDLTALRAKQ</sequence>
<reference evidence="8 9" key="1">
    <citation type="submission" date="2020-08" db="EMBL/GenBank/DDBJ databases">
        <title>Paraeoetvoesia sp. YC-7-48 draft genome sequence.</title>
        <authorList>
            <person name="Yao L."/>
        </authorList>
    </citation>
    <scope>NUCLEOTIDE SEQUENCE [LARGE SCALE GENOMIC DNA]</scope>
    <source>
        <strain evidence="9">YC-7-48</strain>
    </source>
</reference>
<dbReference type="Pfam" id="PF00892">
    <property type="entry name" value="EamA"/>
    <property type="match status" value="2"/>
</dbReference>
<dbReference type="PANTHER" id="PTHR32322">
    <property type="entry name" value="INNER MEMBRANE TRANSPORTER"/>
    <property type="match status" value="1"/>
</dbReference>
<evidence type="ECO:0000256" key="2">
    <source>
        <dbReference type="ARBA" id="ARBA00007362"/>
    </source>
</evidence>
<feature type="transmembrane region" description="Helical" evidence="6">
    <location>
        <begin position="37"/>
        <end position="57"/>
    </location>
</feature>
<dbReference type="InterPro" id="IPR037185">
    <property type="entry name" value="EmrE-like"/>
</dbReference>
<feature type="domain" description="EamA" evidence="7">
    <location>
        <begin position="14"/>
        <end position="137"/>
    </location>
</feature>
<evidence type="ECO:0000256" key="4">
    <source>
        <dbReference type="ARBA" id="ARBA00022989"/>
    </source>
</evidence>
<dbReference type="InterPro" id="IPR000620">
    <property type="entry name" value="EamA_dom"/>
</dbReference>
<evidence type="ECO:0000313" key="9">
    <source>
        <dbReference type="Proteomes" id="UP000545386"/>
    </source>
</evidence>
<feature type="transmembrane region" description="Helical" evidence="6">
    <location>
        <begin position="147"/>
        <end position="169"/>
    </location>
</feature>
<organism evidence="8 9">
    <name type="scientific">Pusillimonas minor</name>
    <dbReference type="NCBI Taxonomy" id="2697024"/>
    <lineage>
        <taxon>Bacteria</taxon>
        <taxon>Pseudomonadati</taxon>
        <taxon>Pseudomonadota</taxon>
        <taxon>Betaproteobacteria</taxon>
        <taxon>Burkholderiales</taxon>
        <taxon>Alcaligenaceae</taxon>
        <taxon>Pusillimonas</taxon>
    </lineage>
</organism>
<evidence type="ECO:0000313" key="8">
    <source>
        <dbReference type="EMBL" id="MBC2768372.1"/>
    </source>
</evidence>
<feature type="transmembrane region" description="Helical" evidence="6">
    <location>
        <begin position="181"/>
        <end position="202"/>
    </location>
</feature>
<feature type="transmembrane region" description="Helical" evidence="6">
    <location>
        <begin position="69"/>
        <end position="89"/>
    </location>
</feature>
<keyword evidence="4 6" id="KW-1133">Transmembrane helix</keyword>
<evidence type="ECO:0000256" key="3">
    <source>
        <dbReference type="ARBA" id="ARBA00022692"/>
    </source>
</evidence>
<evidence type="ECO:0000256" key="6">
    <source>
        <dbReference type="SAM" id="Phobius"/>
    </source>
</evidence>
<feature type="transmembrane region" description="Helical" evidence="6">
    <location>
        <begin position="123"/>
        <end position="141"/>
    </location>
</feature>
<dbReference type="AlphaFoldDB" id="A0A842HKS7"/>
<feature type="transmembrane region" description="Helical" evidence="6">
    <location>
        <begin position="12"/>
        <end position="31"/>
    </location>
</feature>
<dbReference type="Proteomes" id="UP000545386">
    <property type="component" value="Unassembled WGS sequence"/>
</dbReference>
<protein>
    <submittedName>
        <fullName evidence="8">DMT family transporter</fullName>
    </submittedName>
</protein>
<comment type="caution">
    <text evidence="8">The sequence shown here is derived from an EMBL/GenBank/DDBJ whole genome shotgun (WGS) entry which is preliminary data.</text>
</comment>
<feature type="transmembrane region" description="Helical" evidence="6">
    <location>
        <begin position="242"/>
        <end position="261"/>
    </location>
</feature>
<comment type="similarity">
    <text evidence="2">Belongs to the EamA transporter family.</text>
</comment>
<accession>A0A842HKS7</accession>
<dbReference type="GO" id="GO:0016020">
    <property type="term" value="C:membrane"/>
    <property type="evidence" value="ECO:0007669"/>
    <property type="project" value="UniProtKB-SubCell"/>
</dbReference>
<evidence type="ECO:0000259" key="7">
    <source>
        <dbReference type="Pfam" id="PF00892"/>
    </source>
</evidence>
<feature type="domain" description="EamA" evidence="7">
    <location>
        <begin position="150"/>
        <end position="286"/>
    </location>
</feature>
<dbReference type="SUPFAM" id="SSF103481">
    <property type="entry name" value="Multidrug resistance efflux transporter EmrE"/>
    <property type="match status" value="2"/>
</dbReference>
<gene>
    <name evidence="8" type="ORF">GTU67_00395</name>
</gene>
<proteinExistence type="inferred from homology"/>
<keyword evidence="5 6" id="KW-0472">Membrane</keyword>
<name>A0A842HKS7_9BURK</name>
<dbReference type="EMBL" id="JACJUU010000001">
    <property type="protein sequence ID" value="MBC2768372.1"/>
    <property type="molecule type" value="Genomic_DNA"/>
</dbReference>
<dbReference type="InterPro" id="IPR050638">
    <property type="entry name" value="AA-Vitamin_Transporters"/>
</dbReference>
<evidence type="ECO:0000256" key="1">
    <source>
        <dbReference type="ARBA" id="ARBA00004141"/>
    </source>
</evidence>